<feature type="transmembrane region" description="Helical" evidence="8">
    <location>
        <begin position="83"/>
        <end position="100"/>
    </location>
</feature>
<evidence type="ECO:0000259" key="10">
    <source>
        <dbReference type="Pfam" id="PF00361"/>
    </source>
</evidence>
<accession>A0A342KBC1</accession>
<feature type="transmembrane region" description="Helical" evidence="8">
    <location>
        <begin position="283"/>
        <end position="305"/>
    </location>
</feature>
<comment type="similarity">
    <text evidence="8">Belongs to the complex I subunit 5 family.</text>
</comment>
<keyword evidence="6 8" id="KW-0472">Membrane</keyword>
<keyword evidence="8" id="KW-0813">Transport</keyword>
<comment type="subcellular location">
    <subcellularLocation>
        <location evidence="1">Membrane</location>
        <topology evidence="1">Multi-pass membrane protein</topology>
    </subcellularLocation>
</comment>
<evidence type="ECO:0000256" key="7">
    <source>
        <dbReference type="ARBA" id="ARBA00049551"/>
    </source>
</evidence>
<feature type="chain" id="PRO_5033343852" description="NADH-ubiquinone oxidoreductase chain 5" evidence="9">
    <location>
        <begin position="21"/>
        <end position="555"/>
    </location>
</feature>
<evidence type="ECO:0000313" key="12">
    <source>
        <dbReference type="EMBL" id="ANC95452.1"/>
    </source>
</evidence>
<feature type="transmembrane region" description="Helical" evidence="8">
    <location>
        <begin position="405"/>
        <end position="426"/>
    </location>
</feature>
<feature type="transmembrane region" description="Helical" evidence="8">
    <location>
        <begin position="201"/>
        <end position="219"/>
    </location>
</feature>
<keyword evidence="5 8" id="KW-1133">Transmembrane helix</keyword>
<evidence type="ECO:0000256" key="1">
    <source>
        <dbReference type="ARBA" id="ARBA00004141"/>
    </source>
</evidence>
<dbReference type="GO" id="GO:0008137">
    <property type="term" value="F:NADH dehydrogenase (ubiquinone) activity"/>
    <property type="evidence" value="ECO:0007669"/>
    <property type="project" value="UniProtKB-EC"/>
</dbReference>
<feature type="domain" description="NADH:quinone oxidoreductase/Mrp antiporter transmembrane" evidence="10">
    <location>
        <begin position="103"/>
        <end position="376"/>
    </location>
</feature>
<evidence type="ECO:0000256" key="4">
    <source>
        <dbReference type="ARBA" id="ARBA00022692"/>
    </source>
</evidence>
<dbReference type="PANTHER" id="PTHR42829:SF2">
    <property type="entry name" value="NADH-UBIQUINONE OXIDOREDUCTASE CHAIN 5"/>
    <property type="match status" value="1"/>
</dbReference>
<reference evidence="13" key="1">
    <citation type="submission" date="2015-07" db="EMBL/GenBank/DDBJ databases">
        <title>The mitogenome of Talonostrea talonata and its phylogenetic consideration.</title>
        <authorList>
            <person name="Mu W."/>
            <person name="Fang S."/>
            <person name="Ren J."/>
            <person name="Liu X."/>
        </authorList>
    </citation>
    <scope>NUCLEOTIDE SEQUENCE</scope>
    <source>
        <strain evidence="12">ID07</strain>
        <strain evidence="13">ID11</strain>
    </source>
</reference>
<evidence type="ECO:0000313" key="13">
    <source>
        <dbReference type="EMBL" id="ANC95464.1"/>
    </source>
</evidence>
<evidence type="ECO:0000259" key="11">
    <source>
        <dbReference type="Pfam" id="PF00662"/>
    </source>
</evidence>
<feature type="transmembrane region" description="Helical" evidence="8">
    <location>
        <begin position="231"/>
        <end position="251"/>
    </location>
</feature>
<keyword evidence="8 13" id="KW-0496">Mitochondrion</keyword>
<evidence type="ECO:0000256" key="3">
    <source>
        <dbReference type="ARBA" id="ARBA00021096"/>
    </source>
</evidence>
<dbReference type="EMBL" id="KT353107">
    <property type="protein sequence ID" value="ANC95452.1"/>
    <property type="molecule type" value="Genomic_DNA"/>
</dbReference>
<protein>
    <recommendedName>
        <fullName evidence="3 8">NADH-ubiquinone oxidoreductase chain 5</fullName>
        <ecNumber evidence="2 8">7.1.1.2</ecNumber>
    </recommendedName>
</protein>
<feature type="transmembrane region" description="Helical" evidence="8">
    <location>
        <begin position="446"/>
        <end position="465"/>
    </location>
</feature>
<name>A0A342KBC1_9BIVA</name>
<feature type="domain" description="NADH-Ubiquinone oxidoreductase (complex I) chain 5 N-terminal" evidence="11">
    <location>
        <begin position="41"/>
        <end position="83"/>
    </location>
</feature>
<feature type="transmembrane region" description="Helical" evidence="8">
    <location>
        <begin position="52"/>
        <end position="76"/>
    </location>
</feature>
<geneLocation type="mitochondrion" evidence="13"/>
<dbReference type="InterPro" id="IPR001750">
    <property type="entry name" value="ND/Mrp_TM"/>
</dbReference>
<dbReference type="PANTHER" id="PTHR42829">
    <property type="entry name" value="NADH-UBIQUINONE OXIDOREDUCTASE CHAIN 5"/>
    <property type="match status" value="1"/>
</dbReference>
<evidence type="ECO:0000256" key="9">
    <source>
        <dbReference type="SAM" id="SignalP"/>
    </source>
</evidence>
<evidence type="ECO:0000256" key="5">
    <source>
        <dbReference type="ARBA" id="ARBA00022989"/>
    </source>
</evidence>
<dbReference type="Pfam" id="PF00361">
    <property type="entry name" value="Proton_antipo_M"/>
    <property type="match status" value="1"/>
</dbReference>
<dbReference type="GeneID" id="82128954"/>
<sequence>MVVLNSLMMLGLSLISGVAASCFSFGNMTFWLCWELGSVSLISLNLELFLDWMSLMFASVILLISSCVGLFMSVYMKEDGLKMFNWMVYAFILSMIVLVFSGSMPMVLVGWDWLGITSFLLVMFYEGKKSFDAAMLTALTNRIGDGLLICSAAGMMLACDLTIDMKPYCWSIVFVLGCVTKSAQVPFSSWLPAAMMAPTPVSSLVHSSTLVTAGIYLLIRSHVMWEKSSIACSFLVSAGLLTSIVAGYSAVTEPDVKKIIALSTLSQLGLMAFSLGLGEVDLAFMHLLCHAFFKAGMFLSVGALISHNVGDQYFSDFSSPTAVLSPAALLSLLVGSLSLVGIPGTAGYASKESIVAVSYSVLSLPAVVLMVGSVAFTMLYSARIIAGLTHLVKTGKFDVGSSREVFKLSVPGLLLVMFGLVGGELVVSLSISNCFFEGCSSSEAWVSPYTAIFMGFMVVLILEILSSMLKESKLKGLYSMVFVDSMSRSLSSDPGSKEFKRNKVNSENSSEFTVPKKAWKFGMGFVSGGHNFVQRSVVPVGVSSSTALSSLGVYL</sequence>
<dbReference type="GO" id="GO:0015990">
    <property type="term" value="P:electron transport coupled proton transport"/>
    <property type="evidence" value="ECO:0007669"/>
    <property type="project" value="TreeGrafter"/>
</dbReference>
<dbReference type="AlphaFoldDB" id="A0A342KBC1"/>
<dbReference type="GO" id="GO:0016020">
    <property type="term" value="C:membrane"/>
    <property type="evidence" value="ECO:0007669"/>
    <property type="project" value="UniProtKB-SubCell"/>
</dbReference>
<keyword evidence="8" id="KW-0520">NAD</keyword>
<evidence type="ECO:0000256" key="8">
    <source>
        <dbReference type="RuleBase" id="RU003404"/>
    </source>
</evidence>
<dbReference type="EMBL" id="KT353108">
    <property type="protein sequence ID" value="ANC95464.1"/>
    <property type="molecule type" value="Genomic_DNA"/>
</dbReference>
<dbReference type="GO" id="GO:0042773">
    <property type="term" value="P:ATP synthesis coupled electron transport"/>
    <property type="evidence" value="ECO:0007669"/>
    <property type="project" value="InterPro"/>
</dbReference>
<evidence type="ECO:0000256" key="2">
    <source>
        <dbReference type="ARBA" id="ARBA00012944"/>
    </source>
</evidence>
<dbReference type="InterPro" id="IPR001516">
    <property type="entry name" value="Proton_antipo_N"/>
</dbReference>
<evidence type="ECO:0000256" key="6">
    <source>
        <dbReference type="ARBA" id="ARBA00023136"/>
    </source>
</evidence>
<keyword evidence="4 8" id="KW-0812">Transmembrane</keyword>
<feature type="transmembrane region" description="Helical" evidence="8">
    <location>
        <begin position="317"/>
        <end position="342"/>
    </location>
</feature>
<comment type="catalytic activity">
    <reaction evidence="7 8">
        <text>a ubiquinone + NADH + 5 H(+)(in) = a ubiquinol + NAD(+) + 4 H(+)(out)</text>
        <dbReference type="Rhea" id="RHEA:29091"/>
        <dbReference type="Rhea" id="RHEA-COMP:9565"/>
        <dbReference type="Rhea" id="RHEA-COMP:9566"/>
        <dbReference type="ChEBI" id="CHEBI:15378"/>
        <dbReference type="ChEBI" id="CHEBI:16389"/>
        <dbReference type="ChEBI" id="CHEBI:17976"/>
        <dbReference type="ChEBI" id="CHEBI:57540"/>
        <dbReference type="ChEBI" id="CHEBI:57945"/>
        <dbReference type="EC" id="7.1.1.2"/>
    </reaction>
</comment>
<feature type="transmembrane region" description="Helical" evidence="8">
    <location>
        <begin position="362"/>
        <end position="385"/>
    </location>
</feature>
<dbReference type="InterPro" id="IPR003945">
    <property type="entry name" value="NU5C-like"/>
</dbReference>
<dbReference type="RefSeq" id="YP_010826677.1">
    <property type="nucleotide sequence ID" value="NC_077458.1"/>
</dbReference>
<organism evidence="13">
    <name type="scientific">Crassostrea talonata</name>
    <dbReference type="NCBI Taxonomy" id="1356040"/>
    <lineage>
        <taxon>Eukaryota</taxon>
        <taxon>Metazoa</taxon>
        <taxon>Spiralia</taxon>
        <taxon>Lophotrochozoa</taxon>
        <taxon>Mollusca</taxon>
        <taxon>Bivalvia</taxon>
        <taxon>Autobranchia</taxon>
        <taxon>Pteriomorphia</taxon>
        <taxon>Ostreida</taxon>
        <taxon>Ostreoidea</taxon>
        <taxon>Ostreidae</taxon>
        <taxon>Crassostrea</taxon>
    </lineage>
</organism>
<dbReference type="CTD" id="4540"/>
<dbReference type="EC" id="7.1.1.2" evidence="2 8"/>
<dbReference type="PRINTS" id="PR01434">
    <property type="entry name" value="NADHDHGNASE5"/>
</dbReference>
<dbReference type="GO" id="GO:0003954">
    <property type="term" value="F:NADH dehydrogenase activity"/>
    <property type="evidence" value="ECO:0007669"/>
    <property type="project" value="TreeGrafter"/>
</dbReference>
<feature type="signal peptide" evidence="9">
    <location>
        <begin position="1"/>
        <end position="20"/>
    </location>
</feature>
<feature type="transmembrane region" description="Helical" evidence="8">
    <location>
        <begin position="7"/>
        <end position="32"/>
    </location>
</feature>
<gene>
    <name evidence="13" type="primary">ND5</name>
</gene>
<comment type="function">
    <text evidence="8">Core subunit of the mitochondrial membrane respiratory chain NADH dehydrogenase (Complex I) which catalyzes electron transfer from NADH through the respiratory chain, using ubiquinone as an electron acceptor. Essential for the catalytic activity and assembly of complex I.</text>
</comment>
<keyword evidence="8" id="KW-0830">Ubiquinone</keyword>
<keyword evidence="9" id="KW-0732">Signal</keyword>
<dbReference type="Pfam" id="PF00662">
    <property type="entry name" value="Proton_antipo_N"/>
    <property type="match status" value="1"/>
</dbReference>
<proteinExistence type="inferred from homology"/>